<dbReference type="GO" id="GO:0004175">
    <property type="term" value="F:endopeptidase activity"/>
    <property type="evidence" value="ECO:0007669"/>
    <property type="project" value="UniProtKB-ARBA"/>
</dbReference>
<reference evidence="4 6" key="2">
    <citation type="submission" date="2020-08" db="EMBL/GenBank/DDBJ databases">
        <title>The isolate Caproiciproducens sp. 7D4C2 produces n-caproate at mildly acidic conditions from hexoses: genome and rBOX comparison with related strains and chain-elongating bacteria.</title>
        <authorList>
            <person name="Esquivel-Elizondo S."/>
            <person name="Bagci C."/>
            <person name="Temovska M."/>
            <person name="Jeon B.S."/>
            <person name="Bessarab I."/>
            <person name="Williams R.B.H."/>
            <person name="Huson D.H."/>
            <person name="Angenent L.T."/>
        </authorList>
    </citation>
    <scope>NUCLEOTIDE SEQUENCE [LARGE SCALE GENOMIC DNA]</scope>
    <source>
        <strain evidence="4 6">7D4C2</strain>
    </source>
</reference>
<evidence type="ECO:0000313" key="4">
    <source>
        <dbReference type="EMBL" id="QNK40036.1"/>
    </source>
</evidence>
<keyword evidence="3" id="KW-0645">Protease</keyword>
<evidence type="ECO:0000313" key="5">
    <source>
        <dbReference type="Proteomes" id="UP000469440"/>
    </source>
</evidence>
<feature type="transmembrane region" description="Helical" evidence="1">
    <location>
        <begin position="274"/>
        <end position="292"/>
    </location>
</feature>
<feature type="transmembrane region" description="Helical" evidence="1">
    <location>
        <begin position="162"/>
        <end position="180"/>
    </location>
</feature>
<organism evidence="3 5">
    <name type="scientific">Caproicibacter fermentans</name>
    <dbReference type="NCBI Taxonomy" id="2576756"/>
    <lineage>
        <taxon>Bacteria</taxon>
        <taxon>Bacillati</taxon>
        <taxon>Bacillota</taxon>
        <taxon>Clostridia</taxon>
        <taxon>Eubacteriales</taxon>
        <taxon>Acutalibacteraceae</taxon>
        <taxon>Caproicibacter</taxon>
    </lineage>
</organism>
<evidence type="ECO:0000313" key="6">
    <source>
        <dbReference type="Proteomes" id="UP000515909"/>
    </source>
</evidence>
<accession>A0A7G8T8U5</accession>
<sequence>MRYDSPYGPFGPYGDPRYYMAVQEEKKQIRRESNRLGWTAFSGIFLLAVIPLIGVLYFRMLQPYQPGIQEFGGVNPVMFYLINALGYVLGLSAPVMIYFALRRIPLSAGIPFEKAGVLKTLACVLLGSAGCLLANFPASIIVNLEQAFGFSGNIPDMPLNDNPAVLALYVLSVVVIPPIVEEMMFRGMILQGLRRFGNGFAVFASAALFGLYHGNLAQSVFAFLCGLVLGFVVIRTNSLLPSILIHALNNLAAVVLEFVERYRGTGAAVTVGNYRAGALLVLGLLSLIYLLIRDRNFFRTGASVSPLRFSQKIGALFSNPGVIMLTIYAAAASVYVLTGT</sequence>
<dbReference type="InterPro" id="IPR003675">
    <property type="entry name" value="Rce1/LyrA-like_dom"/>
</dbReference>
<accession>A0A6N8I553</accession>
<evidence type="ECO:0000313" key="3">
    <source>
        <dbReference type="EMBL" id="MVB13098.1"/>
    </source>
</evidence>
<dbReference type="EMBL" id="VWXL01000110">
    <property type="protein sequence ID" value="MVB13098.1"/>
    <property type="molecule type" value="Genomic_DNA"/>
</dbReference>
<dbReference type="Pfam" id="PF02517">
    <property type="entry name" value="Rce1-like"/>
    <property type="match status" value="1"/>
</dbReference>
<feature type="transmembrane region" description="Helical" evidence="1">
    <location>
        <begin position="239"/>
        <end position="259"/>
    </location>
</feature>
<dbReference type="EMBL" id="CP060286">
    <property type="protein sequence ID" value="QNK40036.1"/>
    <property type="molecule type" value="Genomic_DNA"/>
</dbReference>
<dbReference type="OrthoDB" id="3429192at2"/>
<keyword evidence="1" id="KW-0812">Transmembrane</keyword>
<dbReference type="KEGG" id="cfem:HCR03_15205"/>
<keyword evidence="3" id="KW-0482">Metalloprotease</keyword>
<dbReference type="Proteomes" id="UP000469440">
    <property type="component" value="Unassembled WGS sequence"/>
</dbReference>
<dbReference type="GO" id="GO:0006508">
    <property type="term" value="P:proteolysis"/>
    <property type="evidence" value="ECO:0007669"/>
    <property type="project" value="UniProtKB-KW"/>
</dbReference>
<reference evidence="3 5" key="1">
    <citation type="submission" date="2019-09" db="EMBL/GenBank/DDBJ databases">
        <title>Genome sequence of Clostridium sp. EA1.</title>
        <authorList>
            <person name="Poehlein A."/>
            <person name="Bengelsdorf F.R."/>
            <person name="Daniel R."/>
        </authorList>
    </citation>
    <scope>NUCLEOTIDE SEQUENCE [LARGE SCALE GENOMIC DNA]</scope>
    <source>
        <strain evidence="3 5">EA1</strain>
    </source>
</reference>
<name>A0A6N8I553_9FIRM</name>
<keyword evidence="1" id="KW-0472">Membrane</keyword>
<keyword evidence="1" id="KW-1133">Transmembrane helix</keyword>
<evidence type="ECO:0000259" key="2">
    <source>
        <dbReference type="Pfam" id="PF02517"/>
    </source>
</evidence>
<keyword evidence="3" id="KW-0378">Hydrolase</keyword>
<gene>
    <name evidence="3" type="ORF">CAFE_38530</name>
    <name evidence="4" type="ORF">HCR03_15205</name>
</gene>
<dbReference type="GO" id="GO:0008237">
    <property type="term" value="F:metallopeptidase activity"/>
    <property type="evidence" value="ECO:0007669"/>
    <property type="project" value="UniProtKB-KW"/>
</dbReference>
<evidence type="ECO:0000256" key="1">
    <source>
        <dbReference type="SAM" id="Phobius"/>
    </source>
</evidence>
<feature type="transmembrane region" description="Helical" evidence="1">
    <location>
        <begin position="36"/>
        <end position="58"/>
    </location>
</feature>
<dbReference type="PANTHER" id="PTHR36435">
    <property type="entry name" value="SLR1288 PROTEIN"/>
    <property type="match status" value="1"/>
</dbReference>
<dbReference type="AlphaFoldDB" id="A0A6N8I553"/>
<dbReference type="Proteomes" id="UP000515909">
    <property type="component" value="Chromosome"/>
</dbReference>
<feature type="transmembrane region" description="Helical" evidence="1">
    <location>
        <begin position="121"/>
        <end position="142"/>
    </location>
</feature>
<proteinExistence type="predicted"/>
<feature type="transmembrane region" description="Helical" evidence="1">
    <location>
        <begin position="313"/>
        <end position="337"/>
    </location>
</feature>
<feature type="domain" description="CAAX prenyl protease 2/Lysostaphin resistance protein A-like" evidence="2">
    <location>
        <begin position="166"/>
        <end position="251"/>
    </location>
</feature>
<keyword evidence="5" id="KW-1185">Reference proteome</keyword>
<dbReference type="PANTHER" id="PTHR36435:SF1">
    <property type="entry name" value="CAAX AMINO TERMINAL PROTEASE FAMILY PROTEIN"/>
    <property type="match status" value="1"/>
</dbReference>
<protein>
    <submittedName>
        <fullName evidence="4">CPBP family intramembrane metalloprotease</fullName>
    </submittedName>
    <submittedName>
        <fullName evidence="3">CPBP intramembrane metalloprotease</fullName>
    </submittedName>
</protein>
<dbReference type="RefSeq" id="WP_083210157.1">
    <property type="nucleotide sequence ID" value="NZ_CP060286.1"/>
</dbReference>
<dbReference type="InterPro" id="IPR052710">
    <property type="entry name" value="CAAX_protease"/>
</dbReference>
<dbReference type="GO" id="GO:0080120">
    <property type="term" value="P:CAAX-box protein maturation"/>
    <property type="evidence" value="ECO:0007669"/>
    <property type="project" value="UniProtKB-ARBA"/>
</dbReference>
<feature type="transmembrane region" description="Helical" evidence="1">
    <location>
        <begin position="78"/>
        <end position="101"/>
    </location>
</feature>